<feature type="binding site" evidence="6">
    <location>
        <position position="156"/>
    </location>
    <ligand>
        <name>ATP</name>
        <dbReference type="ChEBI" id="CHEBI:30616"/>
    </ligand>
</feature>
<dbReference type="GO" id="GO:0005634">
    <property type="term" value="C:nucleus"/>
    <property type="evidence" value="ECO:0007669"/>
    <property type="project" value="TreeGrafter"/>
</dbReference>
<dbReference type="GO" id="GO:0005524">
    <property type="term" value="F:ATP binding"/>
    <property type="evidence" value="ECO:0007669"/>
    <property type="project" value="UniProtKB-UniRule"/>
</dbReference>
<dbReference type="InterPro" id="IPR017441">
    <property type="entry name" value="Protein_kinase_ATP_BS"/>
</dbReference>
<gene>
    <name evidence="10" type="ORF">JTE90_023884</name>
</gene>
<keyword evidence="2" id="KW-0808">Transferase</keyword>
<protein>
    <recommendedName>
        <fullName evidence="9">Protein kinase domain-containing protein</fullName>
    </recommendedName>
</protein>
<dbReference type="SMART" id="SM00220">
    <property type="entry name" value="S_TKc"/>
    <property type="match status" value="1"/>
</dbReference>
<sequence>MPIQQEIPQEPKSILKDDQNTEVSNEEIIDLVDEIIQQVENALKPDTPAEPNIPEPVGSVTNNEQDSEIKDPSKSVPPEKPPTGLIKTKEIQNSPTDVTPNRLINPASPGPNETTWLETLASLKDNYIFKGLLGKGGFGQVYHLCHKLTKQEVAAKVVLSNKVTVSETDSWPNLQHPNILTLMEQHQFGEYHIFISAKQETRLQDIRYTAPFKDIKQYMLDALSGLEYLHHLGMCHLDIKADNILIGKHGAVLCDFGFVAQSKGLINRLFPANILQATGGFHLKWNHGQNHGRKGRRPLGIWRNAVRNLHARSPLVKSKVQGKNWKKTTYPILKKNIKKKNFKNCFKENFPDVDKNTCRAALDIIHAFLHSCPHNRLSAKKAQNHPFFKDPVPKYFVPYPKDFLLW</sequence>
<comment type="caution">
    <text evidence="10">The sequence shown here is derived from an EMBL/GenBank/DDBJ whole genome shotgun (WGS) entry which is preliminary data.</text>
</comment>
<dbReference type="PROSITE" id="PS00108">
    <property type="entry name" value="PROTEIN_KINASE_ST"/>
    <property type="match status" value="1"/>
</dbReference>
<dbReference type="EMBL" id="JAFNEN010000341">
    <property type="protein sequence ID" value="KAG8185271.1"/>
    <property type="molecule type" value="Genomic_DNA"/>
</dbReference>
<dbReference type="PROSITE" id="PS50011">
    <property type="entry name" value="PROTEIN_KINASE_DOM"/>
    <property type="match status" value="1"/>
</dbReference>
<dbReference type="Pfam" id="PF00069">
    <property type="entry name" value="Pkinase"/>
    <property type="match status" value="1"/>
</dbReference>
<name>A0AAV6ULY0_9ARAC</name>
<dbReference type="InterPro" id="IPR011009">
    <property type="entry name" value="Kinase-like_dom_sf"/>
</dbReference>
<evidence type="ECO:0000256" key="1">
    <source>
        <dbReference type="ARBA" id="ARBA00022527"/>
    </source>
</evidence>
<dbReference type="Gene3D" id="1.10.510.10">
    <property type="entry name" value="Transferase(Phosphotransferase) domain 1"/>
    <property type="match status" value="2"/>
</dbReference>
<dbReference type="PANTHER" id="PTHR24345:SF0">
    <property type="entry name" value="CELL CYCLE SERINE_THREONINE-PROTEIN KINASE CDC5_MSD2"/>
    <property type="match status" value="1"/>
</dbReference>
<evidence type="ECO:0000256" key="5">
    <source>
        <dbReference type="ARBA" id="ARBA00022840"/>
    </source>
</evidence>
<dbReference type="PANTHER" id="PTHR24345">
    <property type="entry name" value="SERINE/THREONINE-PROTEIN KINASE PLK"/>
    <property type="match status" value="1"/>
</dbReference>
<keyword evidence="1 7" id="KW-0723">Serine/threonine-protein kinase</keyword>
<evidence type="ECO:0000256" key="4">
    <source>
        <dbReference type="ARBA" id="ARBA00022777"/>
    </source>
</evidence>
<comment type="similarity">
    <text evidence="7">Belongs to the protein kinase superfamily.</text>
</comment>
<dbReference type="Gene3D" id="3.30.200.20">
    <property type="entry name" value="Phosphorylase Kinase, domain 1"/>
    <property type="match status" value="1"/>
</dbReference>
<keyword evidence="11" id="KW-1185">Reference proteome</keyword>
<evidence type="ECO:0000313" key="11">
    <source>
        <dbReference type="Proteomes" id="UP000827092"/>
    </source>
</evidence>
<evidence type="ECO:0000259" key="9">
    <source>
        <dbReference type="PROSITE" id="PS50011"/>
    </source>
</evidence>
<dbReference type="InterPro" id="IPR000719">
    <property type="entry name" value="Prot_kinase_dom"/>
</dbReference>
<dbReference type="SUPFAM" id="SSF56112">
    <property type="entry name" value="Protein kinase-like (PK-like)"/>
    <property type="match status" value="1"/>
</dbReference>
<dbReference type="GO" id="GO:0004674">
    <property type="term" value="F:protein serine/threonine kinase activity"/>
    <property type="evidence" value="ECO:0007669"/>
    <property type="project" value="UniProtKB-KW"/>
</dbReference>
<evidence type="ECO:0000256" key="8">
    <source>
        <dbReference type="SAM" id="MobiDB-lite"/>
    </source>
</evidence>
<feature type="region of interest" description="Disordered" evidence="8">
    <location>
        <begin position="40"/>
        <end position="87"/>
    </location>
</feature>
<evidence type="ECO:0000256" key="6">
    <source>
        <dbReference type="PROSITE-ProRule" id="PRU10141"/>
    </source>
</evidence>
<evidence type="ECO:0000313" key="10">
    <source>
        <dbReference type="EMBL" id="KAG8185271.1"/>
    </source>
</evidence>
<dbReference type="Proteomes" id="UP000827092">
    <property type="component" value="Unassembled WGS sequence"/>
</dbReference>
<feature type="domain" description="Protein kinase" evidence="9">
    <location>
        <begin position="127"/>
        <end position="388"/>
    </location>
</feature>
<evidence type="ECO:0000256" key="3">
    <source>
        <dbReference type="ARBA" id="ARBA00022741"/>
    </source>
</evidence>
<dbReference type="AlphaFoldDB" id="A0AAV6ULY0"/>
<keyword evidence="4" id="KW-0418">Kinase</keyword>
<accession>A0AAV6ULY0</accession>
<reference evidence="10 11" key="1">
    <citation type="journal article" date="2022" name="Nat. Ecol. Evol.">
        <title>A masculinizing supergene underlies an exaggerated male reproductive morph in a spider.</title>
        <authorList>
            <person name="Hendrickx F."/>
            <person name="De Corte Z."/>
            <person name="Sonet G."/>
            <person name="Van Belleghem S.M."/>
            <person name="Kostlbacher S."/>
            <person name="Vangestel C."/>
        </authorList>
    </citation>
    <scope>NUCLEOTIDE SEQUENCE [LARGE SCALE GENOMIC DNA]</scope>
    <source>
        <strain evidence="10">W744_W776</strain>
    </source>
</reference>
<evidence type="ECO:0000256" key="7">
    <source>
        <dbReference type="RuleBase" id="RU000304"/>
    </source>
</evidence>
<organism evidence="10 11">
    <name type="scientific">Oedothorax gibbosus</name>
    <dbReference type="NCBI Taxonomy" id="931172"/>
    <lineage>
        <taxon>Eukaryota</taxon>
        <taxon>Metazoa</taxon>
        <taxon>Ecdysozoa</taxon>
        <taxon>Arthropoda</taxon>
        <taxon>Chelicerata</taxon>
        <taxon>Arachnida</taxon>
        <taxon>Araneae</taxon>
        <taxon>Araneomorphae</taxon>
        <taxon>Entelegynae</taxon>
        <taxon>Araneoidea</taxon>
        <taxon>Linyphiidae</taxon>
        <taxon>Erigoninae</taxon>
        <taxon>Oedothorax</taxon>
    </lineage>
</organism>
<dbReference type="InterPro" id="IPR008271">
    <property type="entry name" value="Ser/Thr_kinase_AS"/>
</dbReference>
<keyword evidence="3 6" id="KW-0547">Nucleotide-binding</keyword>
<proteinExistence type="inferred from homology"/>
<feature type="region of interest" description="Disordered" evidence="8">
    <location>
        <begin position="1"/>
        <end position="22"/>
    </location>
</feature>
<keyword evidence="5 6" id="KW-0067">ATP-binding</keyword>
<evidence type="ECO:0000256" key="2">
    <source>
        <dbReference type="ARBA" id="ARBA00022679"/>
    </source>
</evidence>
<dbReference type="PROSITE" id="PS00107">
    <property type="entry name" value="PROTEIN_KINASE_ATP"/>
    <property type="match status" value="1"/>
</dbReference>